<evidence type="ECO:0000256" key="2">
    <source>
        <dbReference type="ARBA" id="ARBA00010617"/>
    </source>
</evidence>
<proteinExistence type="inferred from homology"/>
<dbReference type="PRINTS" id="PR00463">
    <property type="entry name" value="EP450I"/>
</dbReference>
<accession>A0ABD5MIU9</accession>
<dbReference type="InterPro" id="IPR001128">
    <property type="entry name" value="Cyt_P450"/>
</dbReference>
<dbReference type="InterPro" id="IPR017972">
    <property type="entry name" value="Cyt_P450_CS"/>
</dbReference>
<evidence type="ECO:0000256" key="1">
    <source>
        <dbReference type="ARBA" id="ARBA00001971"/>
    </source>
</evidence>
<keyword evidence="3" id="KW-0503">Monooxygenase</keyword>
<sequence length="486" mass="53968">MNGSTAPEGAASDEQSHGHARRGHDPDAAIADRRTEGPAAAGSDPERAPLPPGPDGVPVLGTLPRFVRDPFAFYDRLFAYGDVVSYDFGLWNNVTLFHPDDVQRVLVDDADRFRKSHVQRRSGVDFLENGLLLTEGEEWREQRTQLQPLFYRERIETFAGAMVEEARELVDSWDDGEVVDLVDAYSTLAMRVLGRTLFGVDVHDGDGYEVIRRAATSVQERADAGSVTAFLPDWVPTPANRRFARDTDAFREYVDGLVRERRGSDPADADDLLTLLVGLGEGDALSDEAVRDQLMTFLFAGHETTSLALSYATHALARRPDIVDDLRAEAAAAGDLDAAAVRSLDLTDRVVSETLRMYPPAYVLFREPTEDVVVGGYRIPAGTNISLPIWRLHTDPRWWDDPESFDPSRWLDEDPDRPEHAYLPFGAGPRHCIGMRFASLELRATLATVFREVAFDPVPADAAEPSFEAAATLQPREPLRVRVSKR</sequence>
<keyword evidence="6" id="KW-1185">Reference proteome</keyword>
<dbReference type="InterPro" id="IPR002401">
    <property type="entry name" value="Cyt_P450_E_grp-I"/>
</dbReference>
<dbReference type="Proteomes" id="UP001589595">
    <property type="component" value="Unassembled WGS sequence"/>
</dbReference>
<name>A0ABD5MIU9_9EURY</name>
<dbReference type="PANTHER" id="PTHR24305">
    <property type="entry name" value="CYTOCHROME P450"/>
    <property type="match status" value="1"/>
</dbReference>
<reference evidence="5" key="1">
    <citation type="submission" date="2024-09" db="EMBL/GenBank/DDBJ databases">
        <authorList>
            <person name="Sun Q."/>
        </authorList>
    </citation>
    <scope>NUCLEOTIDE SEQUENCE [LARGE SCALE GENOMIC DNA]</scope>
    <source>
        <strain evidence="5">JCM 31273</strain>
    </source>
</reference>
<feature type="region of interest" description="Disordered" evidence="4">
    <location>
        <begin position="1"/>
        <end position="56"/>
    </location>
</feature>
<dbReference type="InterPro" id="IPR050121">
    <property type="entry name" value="Cytochrome_P450_monoxygenase"/>
</dbReference>
<comment type="cofactor">
    <cofactor evidence="1">
        <name>heme</name>
        <dbReference type="ChEBI" id="CHEBI:30413"/>
    </cofactor>
</comment>
<dbReference type="RefSeq" id="WP_222922242.1">
    <property type="nucleotide sequence ID" value="NZ_CP082286.1"/>
</dbReference>
<keyword evidence="3" id="KW-0479">Metal-binding</keyword>
<protein>
    <submittedName>
        <fullName evidence="5">Cytochrome P450</fullName>
    </submittedName>
</protein>
<evidence type="ECO:0000313" key="5">
    <source>
        <dbReference type="EMBL" id="MFB9823188.1"/>
    </source>
</evidence>
<keyword evidence="3" id="KW-0560">Oxidoreductase</keyword>
<evidence type="ECO:0000313" key="6">
    <source>
        <dbReference type="Proteomes" id="UP001589595"/>
    </source>
</evidence>
<dbReference type="SUPFAM" id="SSF48264">
    <property type="entry name" value="Cytochrome P450"/>
    <property type="match status" value="1"/>
</dbReference>
<dbReference type="AlphaFoldDB" id="A0ABD5MIU9"/>
<dbReference type="Pfam" id="PF00067">
    <property type="entry name" value="p450"/>
    <property type="match status" value="1"/>
</dbReference>
<gene>
    <name evidence="5" type="ORF">ACFFOL_03165</name>
</gene>
<organism evidence="5 6">
    <name type="scientific">Halobaculum roseum</name>
    <dbReference type="NCBI Taxonomy" id="2175149"/>
    <lineage>
        <taxon>Archaea</taxon>
        <taxon>Methanobacteriati</taxon>
        <taxon>Methanobacteriota</taxon>
        <taxon>Stenosarchaea group</taxon>
        <taxon>Halobacteria</taxon>
        <taxon>Halobacteriales</taxon>
        <taxon>Haloferacaceae</taxon>
        <taxon>Halobaculum</taxon>
    </lineage>
</organism>
<dbReference type="Gene3D" id="1.10.630.10">
    <property type="entry name" value="Cytochrome P450"/>
    <property type="match status" value="1"/>
</dbReference>
<dbReference type="PANTHER" id="PTHR24305:SF166">
    <property type="entry name" value="CYTOCHROME P450 12A4, MITOCHONDRIAL-RELATED"/>
    <property type="match status" value="1"/>
</dbReference>
<dbReference type="GeneID" id="67209480"/>
<feature type="compositionally biased region" description="Basic and acidic residues" evidence="4">
    <location>
        <begin position="23"/>
        <end position="36"/>
    </location>
</feature>
<dbReference type="GO" id="GO:0046872">
    <property type="term" value="F:metal ion binding"/>
    <property type="evidence" value="ECO:0007669"/>
    <property type="project" value="UniProtKB-KW"/>
</dbReference>
<comment type="similarity">
    <text evidence="2 3">Belongs to the cytochrome P450 family.</text>
</comment>
<evidence type="ECO:0000256" key="4">
    <source>
        <dbReference type="SAM" id="MobiDB-lite"/>
    </source>
</evidence>
<evidence type="ECO:0000256" key="3">
    <source>
        <dbReference type="RuleBase" id="RU000461"/>
    </source>
</evidence>
<dbReference type="GO" id="GO:0004497">
    <property type="term" value="F:monooxygenase activity"/>
    <property type="evidence" value="ECO:0007669"/>
    <property type="project" value="UniProtKB-KW"/>
</dbReference>
<comment type="caution">
    <text evidence="5">The sequence shown here is derived from an EMBL/GenBank/DDBJ whole genome shotgun (WGS) entry which is preliminary data.</text>
</comment>
<keyword evidence="3" id="KW-0408">Iron</keyword>
<dbReference type="EMBL" id="JBHMAJ010000001">
    <property type="protein sequence ID" value="MFB9823188.1"/>
    <property type="molecule type" value="Genomic_DNA"/>
</dbReference>
<dbReference type="PRINTS" id="PR00385">
    <property type="entry name" value="P450"/>
</dbReference>
<keyword evidence="3" id="KW-0349">Heme</keyword>
<dbReference type="PROSITE" id="PS00086">
    <property type="entry name" value="CYTOCHROME_P450"/>
    <property type="match status" value="1"/>
</dbReference>
<dbReference type="InterPro" id="IPR036396">
    <property type="entry name" value="Cyt_P450_sf"/>
</dbReference>